<organism evidence="12 13">
    <name type="scientific">Inhella crocodyli</name>
    <dbReference type="NCBI Taxonomy" id="2499851"/>
    <lineage>
        <taxon>Bacteria</taxon>
        <taxon>Pseudomonadati</taxon>
        <taxon>Pseudomonadota</taxon>
        <taxon>Betaproteobacteria</taxon>
        <taxon>Burkholderiales</taxon>
        <taxon>Sphaerotilaceae</taxon>
        <taxon>Inhella</taxon>
    </lineage>
</organism>
<evidence type="ECO:0000256" key="2">
    <source>
        <dbReference type="ARBA" id="ARBA00009984"/>
    </source>
</evidence>
<gene>
    <name evidence="12" type="primary">gspG</name>
    <name evidence="12" type="ORF">EOD73_09835</name>
</gene>
<evidence type="ECO:0000256" key="4">
    <source>
        <dbReference type="ARBA" id="ARBA00022475"/>
    </source>
</evidence>
<keyword evidence="9 10" id="KW-0472">Membrane</keyword>
<dbReference type="Proteomes" id="UP000288587">
    <property type="component" value="Unassembled WGS sequence"/>
</dbReference>
<keyword evidence="7 10" id="KW-0812">Transmembrane</keyword>
<comment type="subcellular location">
    <subcellularLocation>
        <location evidence="1">Cell inner membrane</location>
        <topology evidence="1">Single-pass membrane protein</topology>
    </subcellularLocation>
</comment>
<evidence type="ECO:0000256" key="9">
    <source>
        <dbReference type="ARBA" id="ARBA00023136"/>
    </source>
</evidence>
<keyword evidence="5" id="KW-0488">Methylation</keyword>
<evidence type="ECO:0000256" key="7">
    <source>
        <dbReference type="ARBA" id="ARBA00022692"/>
    </source>
</evidence>
<dbReference type="SUPFAM" id="SSF54523">
    <property type="entry name" value="Pili subunits"/>
    <property type="match status" value="1"/>
</dbReference>
<dbReference type="NCBIfam" id="TIGR02532">
    <property type="entry name" value="IV_pilin_GFxxxE"/>
    <property type="match status" value="1"/>
</dbReference>
<protein>
    <recommendedName>
        <fullName evidence="3">Type II secretion system core protein G</fullName>
    </recommendedName>
</protein>
<evidence type="ECO:0000313" key="13">
    <source>
        <dbReference type="Proteomes" id="UP000288587"/>
    </source>
</evidence>
<evidence type="ECO:0000256" key="10">
    <source>
        <dbReference type="SAM" id="Phobius"/>
    </source>
</evidence>
<dbReference type="PANTHER" id="PTHR30093:SF44">
    <property type="entry name" value="TYPE II SECRETION SYSTEM CORE PROTEIN G"/>
    <property type="match status" value="1"/>
</dbReference>
<dbReference type="OrthoDB" id="9795612at2"/>
<keyword evidence="13" id="KW-1185">Reference proteome</keyword>
<evidence type="ECO:0000256" key="1">
    <source>
        <dbReference type="ARBA" id="ARBA00004377"/>
    </source>
</evidence>
<evidence type="ECO:0000256" key="8">
    <source>
        <dbReference type="ARBA" id="ARBA00022989"/>
    </source>
</evidence>
<dbReference type="InterPro" id="IPR000983">
    <property type="entry name" value="Bac_GSPG_pilin"/>
</dbReference>
<comment type="similarity">
    <text evidence="2">Belongs to the GSP G family.</text>
</comment>
<evidence type="ECO:0000259" key="11">
    <source>
        <dbReference type="Pfam" id="PF08334"/>
    </source>
</evidence>
<proteinExistence type="inferred from homology"/>
<dbReference type="InterPro" id="IPR045584">
    <property type="entry name" value="Pilin-like"/>
</dbReference>
<feature type="domain" description="Type II secretion system protein GspG C-terminal" evidence="11">
    <location>
        <begin position="35"/>
        <end position="142"/>
    </location>
</feature>
<evidence type="ECO:0000313" key="12">
    <source>
        <dbReference type="EMBL" id="RVT86319.1"/>
    </source>
</evidence>
<accession>A0A3S2VGB3</accession>
<feature type="transmembrane region" description="Helical" evidence="10">
    <location>
        <begin position="12"/>
        <end position="33"/>
    </location>
</feature>
<dbReference type="Pfam" id="PF08334">
    <property type="entry name" value="T2SSG"/>
    <property type="match status" value="1"/>
</dbReference>
<reference evidence="12 13" key="1">
    <citation type="submission" date="2019-01" db="EMBL/GenBank/DDBJ databases">
        <authorList>
            <person name="Chen W.-M."/>
        </authorList>
    </citation>
    <scope>NUCLEOTIDE SEQUENCE [LARGE SCALE GENOMIC DNA]</scope>
    <source>
        <strain evidence="12 13">CCP-18</strain>
    </source>
</reference>
<dbReference type="NCBIfam" id="TIGR01710">
    <property type="entry name" value="typeII_sec_gspG"/>
    <property type="match status" value="1"/>
</dbReference>
<dbReference type="PROSITE" id="PS00409">
    <property type="entry name" value="PROKAR_NTER_METHYL"/>
    <property type="match status" value="1"/>
</dbReference>
<name>A0A3S2VGB3_9BURK</name>
<dbReference type="InterPro" id="IPR012902">
    <property type="entry name" value="N_methyl_site"/>
</dbReference>
<dbReference type="EMBL" id="SACM01000002">
    <property type="protein sequence ID" value="RVT86319.1"/>
    <property type="molecule type" value="Genomic_DNA"/>
</dbReference>
<evidence type="ECO:0000256" key="3">
    <source>
        <dbReference type="ARBA" id="ARBA00020042"/>
    </source>
</evidence>
<dbReference type="GO" id="GO:0005886">
    <property type="term" value="C:plasma membrane"/>
    <property type="evidence" value="ECO:0007669"/>
    <property type="project" value="UniProtKB-SubCell"/>
</dbReference>
<keyword evidence="8 10" id="KW-1133">Transmembrane helix</keyword>
<dbReference type="GO" id="GO:0015627">
    <property type="term" value="C:type II protein secretion system complex"/>
    <property type="evidence" value="ECO:0007669"/>
    <property type="project" value="InterPro"/>
</dbReference>
<evidence type="ECO:0000256" key="5">
    <source>
        <dbReference type="ARBA" id="ARBA00022481"/>
    </source>
</evidence>
<comment type="caution">
    <text evidence="12">The sequence shown here is derived from an EMBL/GenBank/DDBJ whole genome shotgun (WGS) entry which is preliminary data.</text>
</comment>
<dbReference type="PANTHER" id="PTHR30093">
    <property type="entry name" value="GENERAL SECRETION PATHWAY PROTEIN G"/>
    <property type="match status" value="1"/>
</dbReference>
<dbReference type="Gene3D" id="3.30.700.10">
    <property type="entry name" value="Glycoprotein, Type 4 Pilin"/>
    <property type="match status" value="1"/>
</dbReference>
<dbReference type="InterPro" id="IPR013545">
    <property type="entry name" value="T2SS_protein-GspG_C"/>
</dbReference>
<evidence type="ECO:0000256" key="6">
    <source>
        <dbReference type="ARBA" id="ARBA00022519"/>
    </source>
</evidence>
<dbReference type="PRINTS" id="PR00813">
    <property type="entry name" value="BCTERIALGSPG"/>
</dbReference>
<dbReference type="InterPro" id="IPR010054">
    <property type="entry name" value="Type2_sec_GspG"/>
</dbReference>
<dbReference type="GO" id="GO:0015628">
    <property type="term" value="P:protein secretion by the type II secretion system"/>
    <property type="evidence" value="ECO:0007669"/>
    <property type="project" value="InterPro"/>
</dbReference>
<dbReference type="Pfam" id="PF07963">
    <property type="entry name" value="N_methyl"/>
    <property type="match status" value="1"/>
</dbReference>
<dbReference type="RefSeq" id="WP_127682815.1">
    <property type="nucleotide sequence ID" value="NZ_SACM01000002.1"/>
</dbReference>
<dbReference type="AlphaFoldDB" id="A0A3S2VGB3"/>
<sequence>MRRFPKTGRQRGFTLIELLVVLVIIGLLAALVVPNVLSRADDARVTSARSDIQSLMNALKLYKLDNFRYPSADQGLDALLRKPTTGSIPANWRPYVEKQFKDPWGNPYQYAVPGRAGEVEVFSFGADGKPGGEGLDADIGSWQP</sequence>
<keyword evidence="4" id="KW-1003">Cell membrane</keyword>
<keyword evidence="6" id="KW-0997">Cell inner membrane</keyword>